<comment type="caution">
    <text evidence="2">The sequence shown here is derived from an EMBL/GenBank/DDBJ whole genome shotgun (WGS) entry which is preliminary data.</text>
</comment>
<reference evidence="2 3" key="1">
    <citation type="submission" date="2023-05" db="EMBL/GenBank/DDBJ databases">
        <title>B98-5 Cell Line De Novo Hybrid Assembly: An Optical Mapping Approach.</title>
        <authorList>
            <person name="Kananen K."/>
            <person name="Auerbach J.A."/>
            <person name="Kautto E."/>
            <person name="Blachly J.S."/>
        </authorList>
    </citation>
    <scope>NUCLEOTIDE SEQUENCE [LARGE SCALE GENOMIC DNA]</scope>
    <source>
        <strain evidence="2">B95-8</strain>
        <tissue evidence="2">Cell line</tissue>
    </source>
</reference>
<accession>A0ABQ9UQ06</accession>
<evidence type="ECO:0000313" key="2">
    <source>
        <dbReference type="EMBL" id="KAK2099166.1"/>
    </source>
</evidence>
<dbReference type="Proteomes" id="UP001266305">
    <property type="component" value="Unassembled WGS sequence"/>
</dbReference>
<keyword evidence="3" id="KW-1185">Reference proteome</keyword>
<protein>
    <submittedName>
        <fullName evidence="2">Uncharacterized protein</fullName>
    </submittedName>
</protein>
<dbReference type="EMBL" id="JASSZA010000011">
    <property type="protein sequence ID" value="KAK2099166.1"/>
    <property type="molecule type" value="Genomic_DNA"/>
</dbReference>
<evidence type="ECO:0000313" key="3">
    <source>
        <dbReference type="Proteomes" id="UP001266305"/>
    </source>
</evidence>
<feature type="region of interest" description="Disordered" evidence="1">
    <location>
        <begin position="1"/>
        <end position="22"/>
    </location>
</feature>
<gene>
    <name evidence="2" type="ORF">P7K49_024617</name>
</gene>
<evidence type="ECO:0000256" key="1">
    <source>
        <dbReference type="SAM" id="MobiDB-lite"/>
    </source>
</evidence>
<proteinExistence type="predicted"/>
<organism evidence="2 3">
    <name type="scientific">Saguinus oedipus</name>
    <name type="common">Cotton-top tamarin</name>
    <name type="synonym">Oedipomidas oedipus</name>
    <dbReference type="NCBI Taxonomy" id="9490"/>
    <lineage>
        <taxon>Eukaryota</taxon>
        <taxon>Metazoa</taxon>
        <taxon>Chordata</taxon>
        <taxon>Craniata</taxon>
        <taxon>Vertebrata</taxon>
        <taxon>Euteleostomi</taxon>
        <taxon>Mammalia</taxon>
        <taxon>Eutheria</taxon>
        <taxon>Euarchontoglires</taxon>
        <taxon>Primates</taxon>
        <taxon>Haplorrhini</taxon>
        <taxon>Platyrrhini</taxon>
        <taxon>Cebidae</taxon>
        <taxon>Callitrichinae</taxon>
        <taxon>Saguinus</taxon>
    </lineage>
</organism>
<name>A0ABQ9UQ06_SAGOE</name>
<sequence>MAIVTQWAQSNGNPQPPSNSEISHQMCQELNAQFSFRARPLLGQLQIHHGQETLESGIVNLSGDHIHISAKLREIRHDRSTVESSHPPKIIQPGKEMKVFRMQTRELLDSVIFEEAALNFGAVGDSLQQQLCQWGICSKRVHGAQAGNRN</sequence>